<dbReference type="SUPFAM" id="SSF53300">
    <property type="entry name" value="vWA-like"/>
    <property type="match status" value="1"/>
</dbReference>
<dbReference type="RefSeq" id="WP_277191244.1">
    <property type="nucleotide sequence ID" value="NZ_JAROAV010000012.1"/>
</dbReference>
<gene>
    <name evidence="5" type="ORF">P4R38_04635</name>
</gene>
<feature type="transmembrane region" description="Helical" evidence="2">
    <location>
        <begin position="636"/>
        <end position="659"/>
    </location>
</feature>
<evidence type="ECO:0000256" key="2">
    <source>
        <dbReference type="SAM" id="Phobius"/>
    </source>
</evidence>
<feature type="signal peptide" evidence="3">
    <location>
        <begin position="1"/>
        <end position="20"/>
    </location>
</feature>
<feature type="region of interest" description="Disordered" evidence="1">
    <location>
        <begin position="663"/>
        <end position="687"/>
    </location>
</feature>
<dbReference type="Pfam" id="PF00092">
    <property type="entry name" value="VWA"/>
    <property type="match status" value="1"/>
</dbReference>
<feature type="domain" description="VWFA" evidence="4">
    <location>
        <begin position="54"/>
        <end position="237"/>
    </location>
</feature>
<keyword evidence="2" id="KW-1133">Transmembrane helix</keyword>
<feature type="compositionally biased region" description="Low complexity" evidence="1">
    <location>
        <begin position="609"/>
        <end position="627"/>
    </location>
</feature>
<evidence type="ECO:0000256" key="1">
    <source>
        <dbReference type="SAM" id="MobiDB-lite"/>
    </source>
</evidence>
<dbReference type="PROSITE" id="PS50234">
    <property type="entry name" value="VWFA"/>
    <property type="match status" value="1"/>
</dbReference>
<dbReference type="EMBL" id="JAROAV010000012">
    <property type="protein sequence ID" value="MDF8263532.1"/>
    <property type="molecule type" value="Genomic_DNA"/>
</dbReference>
<dbReference type="InterPro" id="IPR002035">
    <property type="entry name" value="VWF_A"/>
</dbReference>
<evidence type="ECO:0000256" key="3">
    <source>
        <dbReference type="SAM" id="SignalP"/>
    </source>
</evidence>
<feature type="region of interest" description="Disordered" evidence="1">
    <location>
        <begin position="390"/>
        <end position="433"/>
    </location>
</feature>
<accession>A0ABT6C5F8</accession>
<dbReference type="Gene3D" id="3.40.50.410">
    <property type="entry name" value="von Willebrand factor, type A domain"/>
    <property type="match status" value="1"/>
</dbReference>
<keyword evidence="6" id="KW-1185">Reference proteome</keyword>
<name>A0ABT6C5F8_9MICO</name>
<evidence type="ECO:0000259" key="4">
    <source>
        <dbReference type="PROSITE" id="PS50234"/>
    </source>
</evidence>
<dbReference type="InterPro" id="IPR036465">
    <property type="entry name" value="vWFA_dom_sf"/>
</dbReference>
<feature type="region of interest" description="Disordered" evidence="1">
    <location>
        <begin position="564"/>
        <end position="629"/>
    </location>
</feature>
<keyword evidence="2" id="KW-0472">Membrane</keyword>
<protein>
    <submittedName>
        <fullName evidence="5">VWA domain-containing protein</fullName>
    </submittedName>
</protein>
<dbReference type="Proteomes" id="UP001528912">
    <property type="component" value="Unassembled WGS sequence"/>
</dbReference>
<feature type="chain" id="PRO_5046115356" evidence="3">
    <location>
        <begin position="21"/>
        <end position="687"/>
    </location>
</feature>
<proteinExistence type="predicted"/>
<evidence type="ECO:0000313" key="5">
    <source>
        <dbReference type="EMBL" id="MDF8263532.1"/>
    </source>
</evidence>
<dbReference type="SMART" id="SM00327">
    <property type="entry name" value="VWA"/>
    <property type="match status" value="1"/>
</dbReference>
<sequence length="687" mass="71358">MARRPFAAPLVAACGLGVLAGTTPAASATPYLATPAGITAQTTAPSTAPTDGGRLMMLLDSSGSMSAPDATGRPKIESARTALHQVVNGLPSGAQAGMRVFGATVEDKTSPSACTDSQLSVPIGTGNQAVLNQAVDRYKPYGETPMAYAMQQAARDLGTTGKRSMILVSDGEDTCSPDPCQIAQQIADQGIDLKIDVVGFRVSGKAQKDLQCIATVGRGSYYDASNAQDLTASLKTLSTRAFRPFSVSGKPVNGTPIIDGAPVVTPGQWVSKIGENKDERYYQVKHTPGTTLHVSVAGRPVTRDDSGHTLGVAVRRTDGDSCFADDSTWSSDWRTTAMPIGAVARVDANDTECGHVENLTIKVTTEGGGRPQQTLGKDAMPFELRVVEERPVTNVPSLPAPSKDDPSPDSDWTYDLTGTPTTGGAGFSDAPRITPNTTYSGTLLPGEVQIFKVPVQYGQKLVARANVAPPSLQMRSTLGTSGKFLGVRLGLFNPERQSFSGYDSVSLSEYTDDRQDIASDTRQVTWRNRESYGSPSYLGGDYFIAVAAEDVAAGGGPVSFLIRGDVTGTPTGQPTYGEPGAVQPTAPDEDETPSPSPSSTPGGTGNGSTPGSTPTDDSTPAAAAPVDAGDDDGLPMLPLIAGGAVLLLALVSGGVWMAVRRKNAPAQDPGSIGQGWNQQGWPPPNGQ</sequence>
<comment type="caution">
    <text evidence="5">The sequence shown here is derived from an EMBL/GenBank/DDBJ whole genome shotgun (WGS) entry which is preliminary data.</text>
</comment>
<reference evidence="5 6" key="1">
    <citation type="submission" date="2023-03" db="EMBL/GenBank/DDBJ databases">
        <title>YIM 133296 draft genome.</title>
        <authorList>
            <person name="Xiong L."/>
        </authorList>
    </citation>
    <scope>NUCLEOTIDE SEQUENCE [LARGE SCALE GENOMIC DNA]</scope>
    <source>
        <strain evidence="5 6">YIM 133296</strain>
    </source>
</reference>
<keyword evidence="3" id="KW-0732">Signal</keyword>
<evidence type="ECO:0000313" key="6">
    <source>
        <dbReference type="Proteomes" id="UP001528912"/>
    </source>
</evidence>
<organism evidence="5 6">
    <name type="scientific">Luteipulveratus flavus</name>
    <dbReference type="NCBI Taxonomy" id="3031728"/>
    <lineage>
        <taxon>Bacteria</taxon>
        <taxon>Bacillati</taxon>
        <taxon>Actinomycetota</taxon>
        <taxon>Actinomycetes</taxon>
        <taxon>Micrococcales</taxon>
        <taxon>Dermacoccaceae</taxon>
        <taxon>Luteipulveratus</taxon>
    </lineage>
</organism>
<keyword evidence="2" id="KW-0812">Transmembrane</keyword>